<dbReference type="EMBL" id="LGRX02006375">
    <property type="protein sequence ID" value="KAK3276802.1"/>
    <property type="molecule type" value="Genomic_DNA"/>
</dbReference>
<gene>
    <name evidence="1" type="ORF">CYMTET_15144</name>
</gene>
<dbReference type="SUPFAM" id="SSF56059">
    <property type="entry name" value="Glutathione synthetase ATP-binding domain-like"/>
    <property type="match status" value="1"/>
</dbReference>
<organism evidence="1 2">
    <name type="scientific">Cymbomonas tetramitiformis</name>
    <dbReference type="NCBI Taxonomy" id="36881"/>
    <lineage>
        <taxon>Eukaryota</taxon>
        <taxon>Viridiplantae</taxon>
        <taxon>Chlorophyta</taxon>
        <taxon>Pyramimonadophyceae</taxon>
        <taxon>Pyramimonadales</taxon>
        <taxon>Pyramimonadaceae</taxon>
        <taxon>Cymbomonas</taxon>
    </lineage>
</organism>
<comment type="caution">
    <text evidence="1">The sequence shown here is derived from an EMBL/GenBank/DDBJ whole genome shotgun (WGS) entry which is preliminary data.</text>
</comment>
<keyword evidence="2" id="KW-1185">Reference proteome</keyword>
<evidence type="ECO:0000313" key="1">
    <source>
        <dbReference type="EMBL" id="KAK3276802.1"/>
    </source>
</evidence>
<proteinExistence type="predicted"/>
<dbReference type="Proteomes" id="UP001190700">
    <property type="component" value="Unassembled WGS sequence"/>
</dbReference>
<dbReference type="AlphaFoldDB" id="A0AAE0GEY2"/>
<protein>
    <submittedName>
        <fullName evidence="1">Uncharacterized protein</fullName>
    </submittedName>
</protein>
<evidence type="ECO:0000313" key="2">
    <source>
        <dbReference type="Proteomes" id="UP001190700"/>
    </source>
</evidence>
<name>A0AAE0GEY2_9CHLO</name>
<accession>A0AAE0GEY2</accession>
<reference evidence="1 2" key="1">
    <citation type="journal article" date="2015" name="Genome Biol. Evol.">
        <title>Comparative Genomics of a Bacterivorous Green Alga Reveals Evolutionary Causalities and Consequences of Phago-Mixotrophic Mode of Nutrition.</title>
        <authorList>
            <person name="Burns J.A."/>
            <person name="Paasch A."/>
            <person name="Narechania A."/>
            <person name="Kim E."/>
        </authorList>
    </citation>
    <scope>NUCLEOTIDE SEQUENCE [LARGE SCALE GENOMIC DNA]</scope>
    <source>
        <strain evidence="1 2">PLY_AMNH</strain>
    </source>
</reference>
<sequence length="444" mass="49746">MSLNTNTNEACNLKKTRVMLLEVDATLSPTDRDKHGDRYDTFAIARGVRRAGVRCDVFQIVGDNSLRDDDANKLAAFYSKRYAGVIVRINPGCLQTAPACVLLVLRTLITRMRLEKRVIWPDRALTRHFGSKISACKFSTSSKTWGISDTRVYRYESEFINGLRGSLGRTRARVVKPIYGWCGEGVWFCSRLETAVDPIPKDDEKLYLMEMSANDHIECRPFREFVEYFLYGTQRTPWRASKRGGGHYDPPDRSMSAPEPFALEQRYLPNIQNGELRLVFVRERLVESVLRTPAPRGRSTIGGVGFTRFVTDDAPDDAARMQVSFIFIATMPTMTTVRAESVRAQVAREFEASGLREVYRLLFDDGCASAALPALWCVDLIEDDDGAYKVCEFNCSCVGLLRLLPACGPTRSAENIPAIDMDLGNNVADELGLAIVADLANARF</sequence>